<keyword evidence="2" id="KW-1185">Reference proteome</keyword>
<dbReference type="Proteomes" id="UP000243106">
    <property type="component" value="Unassembled WGS sequence"/>
</dbReference>
<proteinExistence type="predicted"/>
<dbReference type="EMBL" id="FOXV01000002">
    <property type="protein sequence ID" value="SFQ13597.1"/>
    <property type="molecule type" value="Genomic_DNA"/>
</dbReference>
<protein>
    <submittedName>
        <fullName evidence="1">Uncharacterized protein</fullName>
    </submittedName>
</protein>
<dbReference type="STRING" id="93684.SAMN05421853_10274"/>
<gene>
    <name evidence="1" type="ORF">SAMN05421853_10274</name>
</gene>
<evidence type="ECO:0000313" key="1">
    <source>
        <dbReference type="EMBL" id="SFQ13597.1"/>
    </source>
</evidence>
<evidence type="ECO:0000313" key="2">
    <source>
        <dbReference type="Proteomes" id="UP000243106"/>
    </source>
</evidence>
<organism evidence="1 2">
    <name type="scientific">Roseivivax halotolerans</name>
    <dbReference type="NCBI Taxonomy" id="93684"/>
    <lineage>
        <taxon>Bacteria</taxon>
        <taxon>Pseudomonadati</taxon>
        <taxon>Pseudomonadota</taxon>
        <taxon>Alphaproteobacteria</taxon>
        <taxon>Rhodobacterales</taxon>
        <taxon>Roseobacteraceae</taxon>
        <taxon>Roseivivax</taxon>
    </lineage>
</organism>
<dbReference type="AlphaFoldDB" id="A0A1I5W1X6"/>
<dbReference type="RefSeq" id="WP_093009357.1">
    <property type="nucleotide sequence ID" value="NZ_FOXV01000002.1"/>
</dbReference>
<reference evidence="2" key="1">
    <citation type="submission" date="2016-10" db="EMBL/GenBank/DDBJ databases">
        <authorList>
            <person name="Varghese N."/>
            <person name="Submissions S."/>
        </authorList>
    </citation>
    <scope>NUCLEOTIDE SEQUENCE [LARGE SCALE GENOMIC DNA]</scope>
    <source>
        <strain evidence="2">JCM 10271</strain>
    </source>
</reference>
<name>A0A1I5W1X6_9RHOB</name>
<sequence>MTATPDFETSALQLTDEQKIALAISLANTVTDARQASGLMRLARVADQSAMLMLRDAYEGESA</sequence>
<accession>A0A1I5W1X6</accession>